<dbReference type="AlphaFoldDB" id="A0AAD5RGY2"/>
<organism evidence="1 2">
    <name type="scientific">Zalerion maritima</name>
    <dbReference type="NCBI Taxonomy" id="339359"/>
    <lineage>
        <taxon>Eukaryota</taxon>
        <taxon>Fungi</taxon>
        <taxon>Dikarya</taxon>
        <taxon>Ascomycota</taxon>
        <taxon>Pezizomycotina</taxon>
        <taxon>Sordariomycetes</taxon>
        <taxon>Lulworthiomycetidae</taxon>
        <taxon>Lulworthiales</taxon>
        <taxon>Lulworthiaceae</taxon>
        <taxon>Zalerion</taxon>
    </lineage>
</organism>
<dbReference type="EMBL" id="JAKWBI020000710">
    <property type="protein sequence ID" value="KAJ2892852.1"/>
    <property type="molecule type" value="Genomic_DNA"/>
</dbReference>
<evidence type="ECO:0000313" key="1">
    <source>
        <dbReference type="EMBL" id="KAJ2892852.1"/>
    </source>
</evidence>
<reference evidence="1" key="1">
    <citation type="submission" date="2022-07" db="EMBL/GenBank/DDBJ databases">
        <title>Draft genome sequence of Zalerion maritima ATCC 34329, a (micro)plastics degrading marine fungus.</title>
        <authorList>
            <person name="Paco A."/>
            <person name="Goncalves M.F.M."/>
            <person name="Rocha-Santos T.A.P."/>
            <person name="Alves A."/>
        </authorList>
    </citation>
    <scope>NUCLEOTIDE SEQUENCE</scope>
    <source>
        <strain evidence="1">ATCC 34329</strain>
    </source>
</reference>
<name>A0AAD5RGY2_9PEZI</name>
<comment type="caution">
    <text evidence="1">The sequence shown here is derived from an EMBL/GenBank/DDBJ whole genome shotgun (WGS) entry which is preliminary data.</text>
</comment>
<protein>
    <submittedName>
        <fullName evidence="1">Uncharacterized protein</fullName>
    </submittedName>
</protein>
<dbReference type="Proteomes" id="UP001201980">
    <property type="component" value="Unassembled WGS sequence"/>
</dbReference>
<proteinExistence type="predicted"/>
<keyword evidence="2" id="KW-1185">Reference proteome</keyword>
<accession>A0AAD5RGY2</accession>
<sequence>MSGFHTHMLHFTSEDMSNQPAISVPTEILPLRRYPCLCYYHGNLGIKCRHRFCGSTCHSFTDVRLTICDKCSGPTMPCVSNQVEVNASPPVGNGQINGFMFALYMRTGQRTSRLVSHILRTGYSPMLDLISTPSLGVNSDLADLDLDSFETGAVHLAGSLSFGSQRAIGPPSRFYTVPLGPHTSGGSVAASTGHILDPSMNVGGNMAGAFMAGNTTGGSTMYESSDLENAYSHTTGMTLSLMPFTGYTGCEDDKEGRFRFIVTTRNRLFPNEQLQVCDLILGCLALEQDGSNIPEVRGHRLHDHLWRTLAEFASDGLPAQYYTFDHPRLNFGMAKVRVEMIEAQIERHHGPAASTSASGGNNN</sequence>
<gene>
    <name evidence="1" type="ORF">MKZ38_009314</name>
</gene>
<evidence type="ECO:0000313" key="2">
    <source>
        <dbReference type="Proteomes" id="UP001201980"/>
    </source>
</evidence>